<dbReference type="EMBL" id="JAPEIS010000003">
    <property type="protein sequence ID" value="KAJ8068383.1"/>
    <property type="molecule type" value="Genomic_DNA"/>
</dbReference>
<protein>
    <submittedName>
        <fullName evidence="1">Uncharacterized protein</fullName>
    </submittedName>
</protein>
<organism evidence="1 2">
    <name type="scientific">Sclerotinia nivalis</name>
    <dbReference type="NCBI Taxonomy" id="352851"/>
    <lineage>
        <taxon>Eukaryota</taxon>
        <taxon>Fungi</taxon>
        <taxon>Dikarya</taxon>
        <taxon>Ascomycota</taxon>
        <taxon>Pezizomycotina</taxon>
        <taxon>Leotiomycetes</taxon>
        <taxon>Helotiales</taxon>
        <taxon>Sclerotiniaceae</taxon>
        <taxon>Sclerotinia</taxon>
    </lineage>
</organism>
<proteinExistence type="predicted"/>
<reference evidence="1" key="1">
    <citation type="submission" date="2022-11" db="EMBL/GenBank/DDBJ databases">
        <title>Genome Resource of Sclerotinia nivalis Strain SnTB1, a Plant Pathogen Isolated from American Ginseng.</title>
        <authorList>
            <person name="Fan S."/>
        </authorList>
    </citation>
    <scope>NUCLEOTIDE SEQUENCE</scope>
    <source>
        <strain evidence="1">SnTB1</strain>
    </source>
</reference>
<name>A0A9X0AWF2_9HELO</name>
<keyword evidence="2" id="KW-1185">Reference proteome</keyword>
<dbReference type="AlphaFoldDB" id="A0A9X0AWF2"/>
<evidence type="ECO:0000313" key="1">
    <source>
        <dbReference type="EMBL" id="KAJ8068383.1"/>
    </source>
</evidence>
<dbReference type="OrthoDB" id="3563612at2759"/>
<evidence type="ECO:0000313" key="2">
    <source>
        <dbReference type="Proteomes" id="UP001152300"/>
    </source>
</evidence>
<dbReference type="Proteomes" id="UP001152300">
    <property type="component" value="Unassembled WGS sequence"/>
</dbReference>
<sequence>MQPSERKNAFEKLQKEHKAFERGEAKKQLSDIPANKIIVLDDDGIVQRPVGPRSLVSIKRETRALREAVKQEVIDLGRGEQARDRTRMTIKRGIKEEPIELDDFPFASTIRRPPVKKLRIQQETIDVDAIEHTNIKQEVIDVDAIADNTIVLEKEATIKYDLTEIDDDILTTPLPIPIVKDEDSNDINTMEEVLPFVEEADRKEFDFLI</sequence>
<gene>
    <name evidence="1" type="ORF">OCU04_003943</name>
</gene>
<comment type="caution">
    <text evidence="1">The sequence shown here is derived from an EMBL/GenBank/DDBJ whole genome shotgun (WGS) entry which is preliminary data.</text>
</comment>
<accession>A0A9X0AWF2</accession>